<dbReference type="Proteomes" id="UP001521150">
    <property type="component" value="Unassembled WGS sequence"/>
</dbReference>
<gene>
    <name evidence="1" type="ORF">LWC34_50230</name>
</gene>
<comment type="caution">
    <text evidence="1">The sequence shown here is derived from an EMBL/GenBank/DDBJ whole genome shotgun (WGS) entry which is preliminary data.</text>
</comment>
<proteinExistence type="predicted"/>
<evidence type="ECO:0000313" key="2">
    <source>
        <dbReference type="Proteomes" id="UP001521150"/>
    </source>
</evidence>
<protein>
    <recommendedName>
        <fullName evidence="3">Mo-co oxidoreductase dimerisation domain-containing protein</fullName>
    </recommendedName>
</protein>
<reference evidence="1 2" key="1">
    <citation type="submission" date="2021-12" db="EMBL/GenBank/DDBJ databases">
        <title>Genome sequence of Kibdelosporangium philippinense ATCC 49844.</title>
        <authorList>
            <person name="Fedorov E.A."/>
            <person name="Omeragic M."/>
            <person name="Shalygina K.F."/>
            <person name="Maclea K.S."/>
        </authorList>
    </citation>
    <scope>NUCLEOTIDE SEQUENCE [LARGE SCALE GENOMIC DNA]</scope>
    <source>
        <strain evidence="1 2">ATCC 49844</strain>
    </source>
</reference>
<sequence>MDLNVGHLQQSTASAITGATLQFSLDGGASWQNASVAAQGKGAYRASFLAESPDFRGVHVDLRVSATDANGGQITETLSRAFKTFD</sequence>
<keyword evidence="2" id="KW-1185">Reference proteome</keyword>
<evidence type="ECO:0000313" key="1">
    <source>
        <dbReference type="EMBL" id="MCE7010931.1"/>
    </source>
</evidence>
<name>A0ABS8ZWG7_9PSEU</name>
<evidence type="ECO:0008006" key="3">
    <source>
        <dbReference type="Google" id="ProtNLM"/>
    </source>
</evidence>
<accession>A0ABS8ZWG7</accession>
<organism evidence="1 2">
    <name type="scientific">Kibdelosporangium philippinense</name>
    <dbReference type="NCBI Taxonomy" id="211113"/>
    <lineage>
        <taxon>Bacteria</taxon>
        <taxon>Bacillati</taxon>
        <taxon>Actinomycetota</taxon>
        <taxon>Actinomycetes</taxon>
        <taxon>Pseudonocardiales</taxon>
        <taxon>Pseudonocardiaceae</taxon>
        <taxon>Kibdelosporangium</taxon>
    </lineage>
</organism>
<dbReference type="EMBL" id="JAJVCN010000004">
    <property type="protein sequence ID" value="MCE7010931.1"/>
    <property type="molecule type" value="Genomic_DNA"/>
</dbReference>
<dbReference type="RefSeq" id="WP_233733214.1">
    <property type="nucleotide sequence ID" value="NZ_JAJVCN010000004.1"/>
</dbReference>